<feature type="domain" description="EF-hand" evidence="11">
    <location>
        <begin position="349"/>
        <end position="384"/>
    </location>
</feature>
<keyword evidence="2 9" id="KW-0723">Serine/threonine-protein kinase</keyword>
<evidence type="ECO:0000256" key="6">
    <source>
        <dbReference type="ARBA" id="ARBA00022840"/>
    </source>
</evidence>
<evidence type="ECO:0000259" key="11">
    <source>
        <dbReference type="PROSITE" id="PS50222"/>
    </source>
</evidence>
<dbReference type="InterPro" id="IPR008271">
    <property type="entry name" value="Ser/Thr_kinase_AS"/>
</dbReference>
<organism evidence="12 13">
    <name type="scientific">Nitzschia inconspicua</name>
    <dbReference type="NCBI Taxonomy" id="303405"/>
    <lineage>
        <taxon>Eukaryota</taxon>
        <taxon>Sar</taxon>
        <taxon>Stramenopiles</taxon>
        <taxon>Ochrophyta</taxon>
        <taxon>Bacillariophyta</taxon>
        <taxon>Bacillariophyceae</taxon>
        <taxon>Bacillariophycidae</taxon>
        <taxon>Bacillariales</taxon>
        <taxon>Bacillariaceae</taxon>
        <taxon>Nitzschia</taxon>
    </lineage>
</organism>
<evidence type="ECO:0000256" key="1">
    <source>
        <dbReference type="ARBA" id="ARBA00001946"/>
    </source>
</evidence>
<reference evidence="12" key="1">
    <citation type="journal article" date="2021" name="Sci. Rep.">
        <title>Diploid genomic architecture of Nitzschia inconspicua, an elite biomass production diatom.</title>
        <authorList>
            <person name="Oliver A."/>
            <person name="Podell S."/>
            <person name="Pinowska A."/>
            <person name="Traller J.C."/>
            <person name="Smith S.R."/>
            <person name="McClure R."/>
            <person name="Beliaev A."/>
            <person name="Bohutskyi P."/>
            <person name="Hill E.A."/>
            <person name="Rabines A."/>
            <person name="Zheng H."/>
            <person name="Allen L.Z."/>
            <person name="Kuo A."/>
            <person name="Grigoriev I.V."/>
            <person name="Allen A.E."/>
            <person name="Hazlebeck D."/>
            <person name="Allen E.E."/>
        </authorList>
    </citation>
    <scope>NUCLEOTIDE SEQUENCE</scope>
    <source>
        <strain evidence="12">Hildebrandi</strain>
    </source>
</reference>
<dbReference type="InterPro" id="IPR000719">
    <property type="entry name" value="Prot_kinase_dom"/>
</dbReference>
<dbReference type="PROSITE" id="PS00108">
    <property type="entry name" value="PROTEIN_KINASE_ST"/>
    <property type="match status" value="1"/>
</dbReference>
<evidence type="ECO:0000259" key="10">
    <source>
        <dbReference type="PROSITE" id="PS50011"/>
    </source>
</evidence>
<dbReference type="Pfam" id="PF00069">
    <property type="entry name" value="Pkinase"/>
    <property type="match status" value="1"/>
</dbReference>
<dbReference type="SMART" id="SM00220">
    <property type="entry name" value="S_TKc"/>
    <property type="match status" value="1"/>
</dbReference>
<evidence type="ECO:0000256" key="3">
    <source>
        <dbReference type="ARBA" id="ARBA00022679"/>
    </source>
</evidence>
<evidence type="ECO:0000256" key="2">
    <source>
        <dbReference type="ARBA" id="ARBA00022527"/>
    </source>
</evidence>
<keyword evidence="6 8" id="KW-0067">ATP-binding</keyword>
<dbReference type="FunFam" id="1.10.510.10:FF:000571">
    <property type="entry name" value="Maternal embryonic leucine zipper kinase"/>
    <property type="match status" value="1"/>
</dbReference>
<evidence type="ECO:0000256" key="7">
    <source>
        <dbReference type="ARBA" id="ARBA00024334"/>
    </source>
</evidence>
<keyword evidence="4 8" id="KW-0547">Nucleotide-binding</keyword>
<proteinExistence type="inferred from homology"/>
<reference evidence="12" key="2">
    <citation type="submission" date="2021-04" db="EMBL/GenBank/DDBJ databases">
        <authorList>
            <person name="Podell S."/>
        </authorList>
    </citation>
    <scope>NUCLEOTIDE SEQUENCE</scope>
    <source>
        <strain evidence="12">Hildebrandi</strain>
    </source>
</reference>
<evidence type="ECO:0000313" key="12">
    <source>
        <dbReference type="EMBL" id="KAG7350805.1"/>
    </source>
</evidence>
<dbReference type="OrthoDB" id="40902at2759"/>
<evidence type="ECO:0000256" key="8">
    <source>
        <dbReference type="PROSITE-ProRule" id="PRU10141"/>
    </source>
</evidence>
<dbReference type="EMBL" id="JAGRRH010000018">
    <property type="protein sequence ID" value="KAG7350805.1"/>
    <property type="molecule type" value="Genomic_DNA"/>
</dbReference>
<dbReference type="PROSITE" id="PS50011">
    <property type="entry name" value="PROTEIN_KINASE_DOM"/>
    <property type="match status" value="1"/>
</dbReference>
<dbReference type="GO" id="GO:0004674">
    <property type="term" value="F:protein serine/threonine kinase activity"/>
    <property type="evidence" value="ECO:0007669"/>
    <property type="project" value="UniProtKB-KW"/>
</dbReference>
<evidence type="ECO:0000256" key="5">
    <source>
        <dbReference type="ARBA" id="ARBA00022777"/>
    </source>
</evidence>
<dbReference type="GO" id="GO:0005509">
    <property type="term" value="F:calcium ion binding"/>
    <property type="evidence" value="ECO:0007669"/>
    <property type="project" value="InterPro"/>
</dbReference>
<dbReference type="PROSITE" id="PS50222">
    <property type="entry name" value="EF_HAND_2"/>
    <property type="match status" value="1"/>
</dbReference>
<evidence type="ECO:0000256" key="4">
    <source>
        <dbReference type="ARBA" id="ARBA00022741"/>
    </source>
</evidence>
<accession>A0A9K3KX60</accession>
<dbReference type="InterPro" id="IPR050205">
    <property type="entry name" value="CDPK_Ser/Thr_kinases"/>
</dbReference>
<comment type="caution">
    <text evidence="12">The sequence shown here is derived from an EMBL/GenBank/DDBJ whole genome shotgun (WGS) entry which is preliminary data.</text>
</comment>
<dbReference type="Proteomes" id="UP000693970">
    <property type="component" value="Unassembled WGS sequence"/>
</dbReference>
<dbReference type="InterPro" id="IPR017441">
    <property type="entry name" value="Protein_kinase_ATP_BS"/>
</dbReference>
<protein>
    <submittedName>
        <fullName evidence="12">Protein kinase</fullName>
    </submittedName>
</protein>
<keyword evidence="5 12" id="KW-0418">Kinase</keyword>
<dbReference type="PANTHER" id="PTHR24349">
    <property type="entry name" value="SERINE/THREONINE-PROTEIN KINASE"/>
    <property type="match status" value="1"/>
</dbReference>
<feature type="binding site" evidence="8">
    <location>
        <position position="57"/>
    </location>
    <ligand>
        <name>ATP</name>
        <dbReference type="ChEBI" id="CHEBI:30616"/>
    </ligand>
</feature>
<dbReference type="CDD" id="cd05117">
    <property type="entry name" value="STKc_CAMK"/>
    <property type="match status" value="1"/>
</dbReference>
<evidence type="ECO:0000313" key="13">
    <source>
        <dbReference type="Proteomes" id="UP000693970"/>
    </source>
</evidence>
<dbReference type="GO" id="GO:0005524">
    <property type="term" value="F:ATP binding"/>
    <property type="evidence" value="ECO:0007669"/>
    <property type="project" value="UniProtKB-UniRule"/>
</dbReference>
<sequence>MEYEADEEFDLMVAEELRDVKEKYEILEILGSGSYGTVRTCKDRKTGELLACKTIKKSKVDNVENLRREITILESVDHPNIIKFVDVYEDEKYIHLVTELCTGGELYDRVLEKAESPEGHFQEDDAAILIRDILDAIRYMHDEKHIVHRDLKVQNFLLKDKSDNAQIKIIDFGLSRKDDAPFGIMSSRVGTPYYVAPEVLLNNYTYKVDMWSIGVIAYILLCGFAPFSGDTDYDTLQLVARAPLEFPSPEWDDVSEEAIDFLTKLLDRDPDKRPTANEAMQHPWIAKHVVPPGIPKPMPFKKRSISENDKFSSSSFFSESEKRSAFQKFLANIKVKKALQTVNQIMTPTEARFLGNVFRKIDKDNDGKIRVQDIDRAVEAGNFSNSVAGNLVQMRSIMNSTKATAFDIYPFLEATSATSRDGNGRAKSTAN</sequence>
<comment type="cofactor">
    <cofactor evidence="1">
        <name>Mg(2+)</name>
        <dbReference type="ChEBI" id="CHEBI:18420"/>
    </cofactor>
</comment>
<evidence type="ECO:0000256" key="9">
    <source>
        <dbReference type="RuleBase" id="RU000304"/>
    </source>
</evidence>
<keyword evidence="13" id="KW-1185">Reference proteome</keyword>
<dbReference type="AlphaFoldDB" id="A0A9K3KX60"/>
<gene>
    <name evidence="12" type="ORF">IV203_010165</name>
</gene>
<name>A0A9K3KX60_9STRA</name>
<dbReference type="PROSITE" id="PS00107">
    <property type="entry name" value="PROTEIN_KINASE_ATP"/>
    <property type="match status" value="1"/>
</dbReference>
<keyword evidence="3" id="KW-0808">Transferase</keyword>
<dbReference type="FunFam" id="3.30.200.20:FF:000880">
    <property type="entry name" value="Predicted protein"/>
    <property type="match status" value="1"/>
</dbReference>
<feature type="domain" description="Protein kinase" evidence="10">
    <location>
        <begin position="24"/>
        <end position="285"/>
    </location>
</feature>
<comment type="similarity">
    <text evidence="7">Belongs to the protein kinase superfamily. Ser/Thr protein kinase family. CDPK subfamily.</text>
</comment>
<dbReference type="InterPro" id="IPR002048">
    <property type="entry name" value="EF_hand_dom"/>
</dbReference>